<dbReference type="Pfam" id="PF00717">
    <property type="entry name" value="Peptidase_S24"/>
    <property type="match status" value="1"/>
</dbReference>
<keyword evidence="3 6" id="KW-0812">Transmembrane</keyword>
<evidence type="ECO:0000256" key="4">
    <source>
        <dbReference type="ARBA" id="ARBA00022989"/>
    </source>
</evidence>
<dbReference type="EMBL" id="DQTV01000099">
    <property type="protein sequence ID" value="HIP57430.1"/>
    <property type="molecule type" value="Genomic_DNA"/>
</dbReference>
<evidence type="ECO:0000256" key="5">
    <source>
        <dbReference type="ARBA" id="ARBA00023136"/>
    </source>
</evidence>
<sequence>MRRVCTLGYHRAHKVLKLVERSMQLLFEVLLGLAIVFLAYVSINQYVFGQIVLAVVKGSSMEPLLKDRDIVVLEHSSEIELGDIVVYRNDYNELVVHRVVAIIRCVDGRVLYVTKGDNNPYLDTEVLGIARRSSIACYAESVNVISSLNINALSIGKDNIVRGLTDTRIVGKVLEIWGTPLKITGLTILSSG</sequence>
<dbReference type="InterPro" id="IPR015927">
    <property type="entry name" value="Peptidase_S24_S26A/B/C"/>
</dbReference>
<feature type="transmembrane region" description="Helical" evidence="6">
    <location>
        <begin position="25"/>
        <end position="43"/>
    </location>
</feature>
<keyword evidence="5 6" id="KW-0472">Membrane</keyword>
<keyword evidence="2" id="KW-0645">Protease</keyword>
<dbReference type="NCBIfam" id="TIGR02228">
    <property type="entry name" value="sigpep_I_arch"/>
    <property type="match status" value="1"/>
</dbReference>
<keyword evidence="8" id="KW-0378">Hydrolase</keyword>
<dbReference type="PANTHER" id="PTHR10806">
    <property type="entry name" value="SIGNAL PEPTIDASE COMPLEX CATALYTIC SUBUNIT SEC11"/>
    <property type="match status" value="1"/>
</dbReference>
<comment type="subcellular location">
    <subcellularLocation>
        <location evidence="1">Membrane</location>
    </subcellularLocation>
</comment>
<dbReference type="GO" id="GO:0006465">
    <property type="term" value="P:signal peptide processing"/>
    <property type="evidence" value="ECO:0007669"/>
    <property type="project" value="InterPro"/>
</dbReference>
<evidence type="ECO:0000256" key="1">
    <source>
        <dbReference type="ARBA" id="ARBA00004370"/>
    </source>
</evidence>
<dbReference type="AlphaFoldDB" id="A0A833DVF8"/>
<protein>
    <submittedName>
        <fullName evidence="8">Signal peptidase I</fullName>
        <ecNumber evidence="8">3.4.21.89</ecNumber>
    </submittedName>
</protein>
<evidence type="ECO:0000256" key="3">
    <source>
        <dbReference type="ARBA" id="ARBA00022692"/>
    </source>
</evidence>
<evidence type="ECO:0000259" key="7">
    <source>
        <dbReference type="Pfam" id="PF00717"/>
    </source>
</evidence>
<evidence type="ECO:0000313" key="9">
    <source>
        <dbReference type="Proteomes" id="UP000605805"/>
    </source>
</evidence>
<evidence type="ECO:0000256" key="6">
    <source>
        <dbReference type="SAM" id="Phobius"/>
    </source>
</evidence>
<keyword evidence="4 6" id="KW-1133">Transmembrane helix</keyword>
<dbReference type="InterPro" id="IPR001733">
    <property type="entry name" value="Peptidase_S26B"/>
</dbReference>
<proteinExistence type="predicted"/>
<dbReference type="PANTHER" id="PTHR10806:SF6">
    <property type="entry name" value="SIGNAL PEPTIDASE COMPLEX CATALYTIC SUBUNIT SEC11"/>
    <property type="match status" value="1"/>
</dbReference>
<reference evidence="8" key="1">
    <citation type="journal article" date="2020" name="ISME J.">
        <title>Gammaproteobacteria mediating utilization of methyl-, sulfur- and petroleum organic compounds in deep ocean hydrothermal plumes.</title>
        <authorList>
            <person name="Zhou Z."/>
            <person name="Liu Y."/>
            <person name="Pan J."/>
            <person name="Cron B.R."/>
            <person name="Toner B.M."/>
            <person name="Anantharaman K."/>
            <person name="Breier J.A."/>
            <person name="Dick G.J."/>
            <person name="Li M."/>
        </authorList>
    </citation>
    <scope>NUCLEOTIDE SEQUENCE</scope>
    <source>
        <strain evidence="8">SZUA-1435</strain>
    </source>
</reference>
<accession>A0A833DVF8</accession>
<evidence type="ECO:0000313" key="8">
    <source>
        <dbReference type="EMBL" id="HIP57430.1"/>
    </source>
</evidence>
<dbReference type="Gene3D" id="2.10.109.10">
    <property type="entry name" value="Umud Fragment, subunit A"/>
    <property type="match status" value="1"/>
</dbReference>
<dbReference type="GO" id="GO:0009003">
    <property type="term" value="F:signal peptidase activity"/>
    <property type="evidence" value="ECO:0007669"/>
    <property type="project" value="UniProtKB-EC"/>
</dbReference>
<dbReference type="GO" id="GO:0016020">
    <property type="term" value="C:membrane"/>
    <property type="evidence" value="ECO:0007669"/>
    <property type="project" value="UniProtKB-SubCell"/>
</dbReference>
<dbReference type="CDD" id="cd06462">
    <property type="entry name" value="Peptidase_S24_S26"/>
    <property type="match status" value="1"/>
</dbReference>
<dbReference type="SUPFAM" id="SSF51306">
    <property type="entry name" value="LexA/Signal peptidase"/>
    <property type="match status" value="1"/>
</dbReference>
<gene>
    <name evidence="8" type="ORF">EYH02_05125</name>
</gene>
<name>A0A833DVF8_9CREN</name>
<dbReference type="InterPro" id="IPR036286">
    <property type="entry name" value="LexA/Signal_pep-like_sf"/>
</dbReference>
<dbReference type="Proteomes" id="UP000605805">
    <property type="component" value="Unassembled WGS sequence"/>
</dbReference>
<feature type="domain" description="Peptidase S24/S26A/S26B/S26C" evidence="7">
    <location>
        <begin position="42"/>
        <end position="100"/>
    </location>
</feature>
<organism evidence="8 9">
    <name type="scientific">Ignisphaera aggregans</name>
    <dbReference type="NCBI Taxonomy" id="334771"/>
    <lineage>
        <taxon>Archaea</taxon>
        <taxon>Thermoproteota</taxon>
        <taxon>Thermoprotei</taxon>
        <taxon>Desulfurococcales</taxon>
        <taxon>Desulfurococcaceae</taxon>
        <taxon>Ignisphaera</taxon>
    </lineage>
</organism>
<comment type="caution">
    <text evidence="8">The sequence shown here is derived from an EMBL/GenBank/DDBJ whole genome shotgun (WGS) entry which is preliminary data.</text>
</comment>
<evidence type="ECO:0000256" key="2">
    <source>
        <dbReference type="ARBA" id="ARBA00022670"/>
    </source>
</evidence>
<dbReference type="EC" id="3.4.21.89" evidence="8"/>